<evidence type="ECO:0000313" key="2">
    <source>
        <dbReference type="EMBL" id="SOD13870.1"/>
    </source>
</evidence>
<feature type="region of interest" description="Disordered" evidence="1">
    <location>
        <begin position="502"/>
        <end position="532"/>
    </location>
</feature>
<dbReference type="EMBL" id="OCMT01000002">
    <property type="protein sequence ID" value="SOD13870.1"/>
    <property type="molecule type" value="Genomic_DNA"/>
</dbReference>
<protein>
    <recommendedName>
        <fullName evidence="4">DUF3945 domain-containing protein</fullName>
    </recommendedName>
</protein>
<dbReference type="AlphaFoldDB" id="A0A285ZW61"/>
<proteinExistence type="predicted"/>
<keyword evidence="3" id="KW-1185">Reference proteome</keyword>
<accession>A0A285ZW61</accession>
<feature type="compositionally biased region" description="Basic and acidic residues" evidence="1">
    <location>
        <begin position="513"/>
        <end position="525"/>
    </location>
</feature>
<gene>
    <name evidence="2" type="ORF">SAMN06297358_1284</name>
</gene>
<evidence type="ECO:0000256" key="1">
    <source>
        <dbReference type="SAM" id="MobiDB-lite"/>
    </source>
</evidence>
<dbReference type="OrthoDB" id="744378at2"/>
<evidence type="ECO:0008006" key="4">
    <source>
        <dbReference type="Google" id="ProtNLM"/>
    </source>
</evidence>
<organism evidence="2 3">
    <name type="scientific">Pedobacter xixiisoli</name>
    <dbReference type="NCBI Taxonomy" id="1476464"/>
    <lineage>
        <taxon>Bacteria</taxon>
        <taxon>Pseudomonadati</taxon>
        <taxon>Bacteroidota</taxon>
        <taxon>Sphingobacteriia</taxon>
        <taxon>Sphingobacteriales</taxon>
        <taxon>Sphingobacteriaceae</taxon>
        <taxon>Pedobacter</taxon>
    </lineage>
</organism>
<sequence>METAEAIIAKIEATGFQLDDVLKERLLEFGTSDRHYLRVNISFDQVEKRLYAEFDIWNTPSKGMVWHMYYLIQPHPAVDLAHFINNGIDSRELEGRFAKQDWSGEMTAEKWGVVDAVSTFTTNYEELTTEYQFRMDDIVETLFSKYLGGTDSESPVIGRIPDYYGLFYKRHYLTSEVTLQQALENIYGSKQVMTPVSKLLEMNINKTNLENLQAEMKVLKFNEALIKEMEKEMGRGRPLFELRAAVMIDKGQMDLTLHFKQSGSSEYYYLNKYELSMTSAKPLEAGRQYFVLSAEKNEKGETPVKSFVNAAEAMEYFKTTPGAKELAVGKTAADKFTLATRDAVKVDYVEKDFKMAYYGTIRTNTFYVDRGKGINVEQGINLMQGRAVFRDDLVNRGTGEAYKAWNTFEFNEAKDKYGNFKVKQYGENYGVDVLKELAGYNIKELADPKKEAEVIAQLKDGHRPVVTVKDAEGVEQQMRIEAMPRYGNFNFYKMDGKMEKREQFQKQNVFSSENEKGKGRDKKADQQQGLSV</sequence>
<reference evidence="3" key="1">
    <citation type="submission" date="2017-09" db="EMBL/GenBank/DDBJ databases">
        <authorList>
            <person name="Varghese N."/>
            <person name="Submissions S."/>
        </authorList>
    </citation>
    <scope>NUCLEOTIDE SEQUENCE [LARGE SCALE GENOMIC DNA]</scope>
    <source>
        <strain evidence="3">CGMCC 1.12803</strain>
    </source>
</reference>
<dbReference type="RefSeq" id="WP_097130070.1">
    <property type="nucleotide sequence ID" value="NZ_OCMT01000002.1"/>
</dbReference>
<dbReference type="Proteomes" id="UP000219281">
    <property type="component" value="Unassembled WGS sequence"/>
</dbReference>
<evidence type="ECO:0000313" key="3">
    <source>
        <dbReference type="Proteomes" id="UP000219281"/>
    </source>
</evidence>
<name>A0A285ZW61_9SPHI</name>